<protein>
    <submittedName>
        <fullName evidence="2">Molybdenum cofactor biosynthesis protein MoaE</fullName>
    </submittedName>
</protein>
<name>A0A022KYC2_9MICO</name>
<evidence type="ECO:0000313" key="3">
    <source>
        <dbReference type="Proteomes" id="UP000019754"/>
    </source>
</evidence>
<dbReference type="Proteomes" id="UP000019754">
    <property type="component" value="Unassembled WGS sequence"/>
</dbReference>
<feature type="region of interest" description="Disordered" evidence="1">
    <location>
        <begin position="1"/>
        <end position="36"/>
    </location>
</feature>
<dbReference type="InterPro" id="IPR003448">
    <property type="entry name" value="Mopterin_biosynth_MoaE"/>
</dbReference>
<dbReference type="EMBL" id="AORC01000003">
    <property type="protein sequence ID" value="EYT50753.1"/>
    <property type="molecule type" value="Genomic_DNA"/>
</dbReference>
<organism evidence="2 3">
    <name type="scientific">Brachybacterium muris UCD-AY4</name>
    <dbReference type="NCBI Taxonomy" id="1249481"/>
    <lineage>
        <taxon>Bacteria</taxon>
        <taxon>Bacillati</taxon>
        <taxon>Actinomycetota</taxon>
        <taxon>Actinomycetes</taxon>
        <taxon>Micrococcales</taxon>
        <taxon>Dermabacteraceae</taxon>
        <taxon>Brachybacterium</taxon>
    </lineage>
</organism>
<gene>
    <name evidence="2" type="ORF">D641_0102795</name>
</gene>
<proteinExistence type="predicted"/>
<evidence type="ECO:0000256" key="1">
    <source>
        <dbReference type="SAM" id="MobiDB-lite"/>
    </source>
</evidence>
<dbReference type="RefSeq" id="WP_017822276.1">
    <property type="nucleotide sequence ID" value="NZ_AORC01000003.1"/>
</dbReference>
<reference evidence="2 3" key="1">
    <citation type="journal article" date="2013" name="Genome Announc.">
        <title>Draft genome sequence of an Actinobacterium, Brachybacterium muris strain UCD-AY4.</title>
        <authorList>
            <person name="Lo J.R."/>
            <person name="Lang J.M."/>
            <person name="Darling A.E."/>
            <person name="Eisen J.A."/>
            <person name="Coil D.A."/>
        </authorList>
    </citation>
    <scope>NUCLEOTIDE SEQUENCE [LARGE SCALE GENOMIC DNA]</scope>
    <source>
        <strain evidence="2 3">UCD-AY4</strain>
    </source>
</reference>
<dbReference type="AlphaFoldDB" id="A0A022KYC2"/>
<dbReference type="GO" id="GO:0006777">
    <property type="term" value="P:Mo-molybdopterin cofactor biosynthetic process"/>
    <property type="evidence" value="ECO:0007669"/>
    <property type="project" value="InterPro"/>
</dbReference>
<accession>A0A022KYC2</accession>
<dbReference type="HOGENOM" id="CLU_089568_1_1_11"/>
<feature type="compositionally biased region" description="Pro residues" evidence="1">
    <location>
        <begin position="1"/>
        <end position="11"/>
    </location>
</feature>
<comment type="caution">
    <text evidence="2">The sequence shown here is derived from an EMBL/GenBank/DDBJ whole genome shotgun (WGS) entry which is preliminary data.</text>
</comment>
<dbReference type="PANTHER" id="PTHR23404">
    <property type="entry name" value="MOLYBDOPTERIN SYNTHASE RELATED"/>
    <property type="match status" value="1"/>
</dbReference>
<dbReference type="STRING" id="1249481.D641_0102795"/>
<dbReference type="Gene3D" id="3.90.1170.40">
    <property type="entry name" value="Molybdopterin biosynthesis MoaE subunit"/>
    <property type="match status" value="1"/>
</dbReference>
<dbReference type="CDD" id="cd00756">
    <property type="entry name" value="MoaE"/>
    <property type="match status" value="1"/>
</dbReference>
<dbReference type="Pfam" id="PF02391">
    <property type="entry name" value="MoaE"/>
    <property type="match status" value="1"/>
</dbReference>
<dbReference type="SUPFAM" id="SSF54690">
    <property type="entry name" value="Molybdopterin synthase subunit MoaE"/>
    <property type="match status" value="1"/>
</dbReference>
<sequence>MSPADPGPGPTPFGGGPDQLRVPEDPPMGPAPQRVRHAEVTEQPVSVAALAQAVADPRCGAVVTFDGVVRDHDGGKGVSRLEYSGHPGAGEVIIEVAREITERYPDTVIALAHRVGPLAIGETALGCAVAAPHRKQAFAACDDLVDTVKQRLPIWKHQHFADGTDEWVGALG</sequence>
<evidence type="ECO:0000313" key="2">
    <source>
        <dbReference type="EMBL" id="EYT50753.1"/>
    </source>
</evidence>
<dbReference type="InterPro" id="IPR036563">
    <property type="entry name" value="MoaE_sf"/>
</dbReference>
<keyword evidence="3" id="KW-1185">Reference proteome</keyword>